<gene>
    <name evidence="1" type="ORF">CLNEO_13690</name>
</gene>
<keyword evidence="2" id="KW-1185">Reference proteome</keyword>
<comment type="caution">
    <text evidence="1">The sequence shown here is derived from an EMBL/GenBank/DDBJ whole genome shotgun (WGS) entry which is preliminary data.</text>
</comment>
<evidence type="ECO:0000313" key="2">
    <source>
        <dbReference type="Proteomes" id="UP000070539"/>
    </source>
</evidence>
<reference evidence="1 2" key="1">
    <citation type="submission" date="2016-01" db="EMBL/GenBank/DDBJ databases">
        <title>Genome sequence of Clostridium neopropionicum X4, DSM-3847.</title>
        <authorList>
            <person name="Poehlein A."/>
            <person name="Beck M.H."/>
            <person name="Bengelsdorf F.R."/>
            <person name="Daniel R."/>
            <person name="Duerre P."/>
        </authorList>
    </citation>
    <scope>NUCLEOTIDE SEQUENCE [LARGE SCALE GENOMIC DNA]</scope>
    <source>
        <strain evidence="1 2">DSM-3847</strain>
    </source>
</reference>
<name>A0A136WFS4_9FIRM</name>
<protein>
    <submittedName>
        <fullName evidence="1">Uncharacterized protein</fullName>
    </submittedName>
</protein>
<evidence type="ECO:0000313" key="1">
    <source>
        <dbReference type="EMBL" id="KXL53398.1"/>
    </source>
</evidence>
<dbReference type="EMBL" id="LRVM01000003">
    <property type="protein sequence ID" value="KXL53398.1"/>
    <property type="molecule type" value="Genomic_DNA"/>
</dbReference>
<accession>A0A136WFS4</accession>
<dbReference type="AlphaFoldDB" id="A0A136WFS4"/>
<sequence>MDKNMMVLLRAKRLVLDGICHSDKEKSFKEIIEQFTQNGQTAVTHLAVQQLLKEQMIQSDCSSNVYKLEAMNFIISERGEQFLEFLSNEDRFTTAEIICEKLKDFSTSTFFKVYTKLEEQEMDKLVDRYCGKEWTTAEDGSHKRKTIFDDAPQK</sequence>
<organism evidence="1 2">
    <name type="scientific">Anaerotignum neopropionicum</name>
    <dbReference type="NCBI Taxonomy" id="36847"/>
    <lineage>
        <taxon>Bacteria</taxon>
        <taxon>Bacillati</taxon>
        <taxon>Bacillota</taxon>
        <taxon>Clostridia</taxon>
        <taxon>Lachnospirales</taxon>
        <taxon>Anaerotignaceae</taxon>
        <taxon>Anaerotignum</taxon>
    </lineage>
</organism>
<dbReference type="Proteomes" id="UP000070539">
    <property type="component" value="Unassembled WGS sequence"/>
</dbReference>
<dbReference type="RefSeq" id="WP_066086410.1">
    <property type="nucleotide sequence ID" value="NZ_LRVM01000003.1"/>
</dbReference>
<dbReference type="STRING" id="36847.CLNEO_13690"/>
<proteinExistence type="predicted"/>